<dbReference type="EMBL" id="BAABRL010000010">
    <property type="protein sequence ID" value="GAA5496788.1"/>
    <property type="molecule type" value="Genomic_DNA"/>
</dbReference>
<keyword evidence="3" id="KW-1185">Reference proteome</keyword>
<evidence type="ECO:0000313" key="2">
    <source>
        <dbReference type="EMBL" id="GAA5496788.1"/>
    </source>
</evidence>
<feature type="signal peptide" evidence="1">
    <location>
        <begin position="1"/>
        <end position="17"/>
    </location>
</feature>
<feature type="chain" id="PRO_5045751334" description="HEAT repeat domain-containing protein" evidence="1">
    <location>
        <begin position="18"/>
        <end position="535"/>
    </location>
</feature>
<keyword evidence="1" id="KW-0732">Signal</keyword>
<accession>A0ABP9V278</accession>
<evidence type="ECO:0008006" key="4">
    <source>
        <dbReference type="Google" id="ProtNLM"/>
    </source>
</evidence>
<evidence type="ECO:0000256" key="1">
    <source>
        <dbReference type="SAM" id="SignalP"/>
    </source>
</evidence>
<organism evidence="2 3">
    <name type="scientific">Rubritalea halochordaticola</name>
    <dbReference type="NCBI Taxonomy" id="714537"/>
    <lineage>
        <taxon>Bacteria</taxon>
        <taxon>Pseudomonadati</taxon>
        <taxon>Verrucomicrobiota</taxon>
        <taxon>Verrucomicrobiia</taxon>
        <taxon>Verrucomicrobiales</taxon>
        <taxon>Rubritaleaceae</taxon>
        <taxon>Rubritalea</taxon>
    </lineage>
</organism>
<proteinExistence type="predicted"/>
<dbReference type="Proteomes" id="UP001424741">
    <property type="component" value="Unassembled WGS sequence"/>
</dbReference>
<protein>
    <recommendedName>
        <fullName evidence="4">HEAT repeat domain-containing protein</fullName>
    </recommendedName>
</protein>
<evidence type="ECO:0000313" key="3">
    <source>
        <dbReference type="Proteomes" id="UP001424741"/>
    </source>
</evidence>
<gene>
    <name evidence="2" type="ORF">Rhal01_02973</name>
</gene>
<sequence length="535" mass="61146">MRVFATLILLLSTLCQAKIAPLCEKFMNSQGVYHLSIDMSQQLGAAVVYKDKVGIPWDGDGDGPGMSRVFASRLDWPKIELTGPKEAKVKPGGKEPIVLGFVTYHGQEKDWTAEVWWCYEDHIYKYASHQAKWVQVGAYPSKDILVDLKWLDTNHENLKKVIIGEGCPSDFGIKKDKLKALVEQGFMNWLPAMVKLGEGKVANDGELLAVALIREFMEVVPLEKGELKADDESLLECYVDLLRALKMVEEDQEVTSKLDPKLLEVFYTSIDKLVRSFRGSSITPSMYSLYEDYKVRLYQRLLQQDPEVDLLQEVQVALHHFDAEGAPKLYSTYLAGLKGEKGYSSANHERLSRALKHLQSVEGIEKPNGYTVMPAIEAFYEEIDTEVLSYQHKKLSPSQQLLFNDYCRREKDKLLESGEMSDIIDFMRLVLRQEKAKEVEFLLNLFSVRKHVGDLQLLGELLDSDYVKNQGVVAVKPVLEHMSKRKEKEVVWLVSSLLEHKDEKVQKVAHDFLVERVGVDHGKTVKAWRDWYNQE</sequence>
<name>A0ABP9V278_9BACT</name>
<reference evidence="2 3" key="1">
    <citation type="submission" date="2024-02" db="EMBL/GenBank/DDBJ databases">
        <title>Rubritalea halochordaticola NBRC 107102.</title>
        <authorList>
            <person name="Ichikawa N."/>
            <person name="Katano-Makiyama Y."/>
            <person name="Hidaka K."/>
        </authorList>
    </citation>
    <scope>NUCLEOTIDE SEQUENCE [LARGE SCALE GENOMIC DNA]</scope>
    <source>
        <strain evidence="2 3">NBRC 107102</strain>
    </source>
</reference>
<comment type="caution">
    <text evidence="2">The sequence shown here is derived from an EMBL/GenBank/DDBJ whole genome shotgun (WGS) entry which is preliminary data.</text>
</comment>